<evidence type="ECO:0000313" key="8">
    <source>
        <dbReference type="EMBL" id="GHA01265.1"/>
    </source>
</evidence>
<evidence type="ECO:0000259" key="6">
    <source>
        <dbReference type="Pfam" id="PF00732"/>
    </source>
</evidence>
<organism evidence="8 9">
    <name type="scientific">Novosphingobium arvoryzae</name>
    <dbReference type="NCBI Taxonomy" id="1256514"/>
    <lineage>
        <taxon>Bacteria</taxon>
        <taxon>Pseudomonadati</taxon>
        <taxon>Pseudomonadota</taxon>
        <taxon>Alphaproteobacteria</taxon>
        <taxon>Sphingomonadales</taxon>
        <taxon>Sphingomonadaceae</taxon>
        <taxon>Novosphingobium</taxon>
    </lineage>
</organism>
<dbReference type="SUPFAM" id="SSF51905">
    <property type="entry name" value="FAD/NAD(P)-binding domain"/>
    <property type="match status" value="1"/>
</dbReference>
<comment type="cofactor">
    <cofactor evidence="1">
        <name>FAD</name>
        <dbReference type="ChEBI" id="CHEBI:57692"/>
    </cofactor>
</comment>
<reference evidence="8" key="1">
    <citation type="journal article" date="2014" name="Int. J. Syst. Evol. Microbiol.">
        <title>Complete genome sequence of Corynebacterium casei LMG S-19264T (=DSM 44701T), isolated from a smear-ripened cheese.</title>
        <authorList>
            <consortium name="US DOE Joint Genome Institute (JGI-PGF)"/>
            <person name="Walter F."/>
            <person name="Albersmeier A."/>
            <person name="Kalinowski J."/>
            <person name="Ruckert C."/>
        </authorList>
    </citation>
    <scope>NUCLEOTIDE SEQUENCE</scope>
    <source>
        <strain evidence="8">KCTC 32422</strain>
    </source>
</reference>
<dbReference type="RefSeq" id="WP_189541562.1">
    <property type="nucleotide sequence ID" value="NZ_BMZD01000005.1"/>
</dbReference>
<dbReference type="EMBL" id="BMZD01000005">
    <property type="protein sequence ID" value="GHA01265.1"/>
    <property type="molecule type" value="Genomic_DNA"/>
</dbReference>
<comment type="similarity">
    <text evidence="2">Belongs to the GMC oxidoreductase family.</text>
</comment>
<dbReference type="Proteomes" id="UP000634139">
    <property type="component" value="Unassembled WGS sequence"/>
</dbReference>
<dbReference type="SUPFAM" id="SSF54373">
    <property type="entry name" value="FAD-linked reductases, C-terminal domain"/>
    <property type="match status" value="1"/>
</dbReference>
<evidence type="ECO:0000313" key="9">
    <source>
        <dbReference type="Proteomes" id="UP000634139"/>
    </source>
</evidence>
<dbReference type="Pfam" id="PF00732">
    <property type="entry name" value="GMC_oxred_N"/>
    <property type="match status" value="1"/>
</dbReference>
<evidence type="ECO:0000256" key="2">
    <source>
        <dbReference type="ARBA" id="ARBA00010790"/>
    </source>
</evidence>
<feature type="domain" description="Glucose-methanol-choline oxidoreductase C-terminal" evidence="7">
    <location>
        <begin position="427"/>
        <end position="546"/>
    </location>
</feature>
<accession>A0A918VJJ7</accession>
<protein>
    <submittedName>
        <fullName evidence="8">GMC family oxidoreductase</fullName>
    </submittedName>
</protein>
<sequence>MSFDAIVIGSGMSGGFAAKELCERGLKVLVLERGKKIDPATDYTDHLMPWEFPLNNRVPEEEVARDYPVQSQCYAFSQATKQYWPKDSEQPYSTPDGKPFSWIRGDHLGGRSVMWGRQSYRLSEIDLSANARDGHGVDWPIRYADLAPWYDHVETFIGVAGSNEGLEQLPDGKFLPAFELNDAEKQFKAAVEGTFPGRKVISGRTANLSVAQPQHEELGRTSCQNRSICERGCRFGAMHSSLTASLPAAERTGNLTIVTDAIVHSLVHDPKTGRITAVKVIDAKTNEGRTYAAKIFFLNASTIGTAQILLNSASEANPRGLANGSDQVGRNLMDHLYGLATVAMFPGPQDSYYKGRRPTGLYIPRFRNVTEEADGYVRGYGYQGGISRAGWKQGAMTPGAVGADIRQKASQLGPWMGFIAGFGEVLPNPDNRVTLHATRKDKWGIPIPHIEYAIGKNEQTMIKQILADGKAMLEAAGGKVVAQADAAATPGLGIHEMGTARMGRDPKTSVLNGFNQAHEVPNLFVTDGAAMTSSGCQNPSLTYMALSARAAHHAVEFLKSGKL</sequence>
<evidence type="ECO:0000256" key="5">
    <source>
        <dbReference type="ARBA" id="ARBA00023002"/>
    </source>
</evidence>
<dbReference type="GO" id="GO:0050660">
    <property type="term" value="F:flavin adenine dinucleotide binding"/>
    <property type="evidence" value="ECO:0007669"/>
    <property type="project" value="InterPro"/>
</dbReference>
<dbReference type="AlphaFoldDB" id="A0A918VJJ7"/>
<feature type="domain" description="Glucose-methanol-choline oxidoreductase N-terminal" evidence="6">
    <location>
        <begin position="9"/>
        <end position="336"/>
    </location>
</feature>
<dbReference type="Pfam" id="PF05199">
    <property type="entry name" value="GMC_oxred_C"/>
    <property type="match status" value="1"/>
</dbReference>
<dbReference type="InterPro" id="IPR051473">
    <property type="entry name" value="P2Ox-like"/>
</dbReference>
<keyword evidence="9" id="KW-1185">Reference proteome</keyword>
<keyword evidence="3" id="KW-0285">Flavoprotein</keyword>
<evidence type="ECO:0000256" key="3">
    <source>
        <dbReference type="ARBA" id="ARBA00022630"/>
    </source>
</evidence>
<dbReference type="InterPro" id="IPR007867">
    <property type="entry name" value="GMC_OxRtase_C"/>
</dbReference>
<dbReference type="PANTHER" id="PTHR42784:SF1">
    <property type="entry name" value="PYRANOSE 2-OXIDASE"/>
    <property type="match status" value="1"/>
</dbReference>
<keyword evidence="5" id="KW-0560">Oxidoreductase</keyword>
<dbReference type="InterPro" id="IPR000172">
    <property type="entry name" value="GMC_OxRdtase_N"/>
</dbReference>
<name>A0A918VJJ7_9SPHN</name>
<dbReference type="PANTHER" id="PTHR42784">
    <property type="entry name" value="PYRANOSE 2-OXIDASE"/>
    <property type="match status" value="1"/>
</dbReference>
<evidence type="ECO:0000256" key="1">
    <source>
        <dbReference type="ARBA" id="ARBA00001974"/>
    </source>
</evidence>
<dbReference type="Gene3D" id="3.50.50.60">
    <property type="entry name" value="FAD/NAD(P)-binding domain"/>
    <property type="match status" value="2"/>
</dbReference>
<keyword evidence="4" id="KW-0274">FAD</keyword>
<dbReference type="GO" id="GO:0016614">
    <property type="term" value="F:oxidoreductase activity, acting on CH-OH group of donors"/>
    <property type="evidence" value="ECO:0007669"/>
    <property type="project" value="InterPro"/>
</dbReference>
<proteinExistence type="inferred from homology"/>
<gene>
    <name evidence="8" type="ORF">GCM10011617_22480</name>
</gene>
<dbReference type="InterPro" id="IPR036188">
    <property type="entry name" value="FAD/NAD-bd_sf"/>
</dbReference>
<comment type="caution">
    <text evidence="8">The sequence shown here is derived from an EMBL/GenBank/DDBJ whole genome shotgun (WGS) entry which is preliminary data.</text>
</comment>
<reference evidence="8" key="2">
    <citation type="submission" date="2020-09" db="EMBL/GenBank/DDBJ databases">
        <authorList>
            <person name="Sun Q."/>
            <person name="Kim S."/>
        </authorList>
    </citation>
    <scope>NUCLEOTIDE SEQUENCE</scope>
    <source>
        <strain evidence="8">KCTC 32422</strain>
    </source>
</reference>
<evidence type="ECO:0000256" key="4">
    <source>
        <dbReference type="ARBA" id="ARBA00022827"/>
    </source>
</evidence>
<evidence type="ECO:0000259" key="7">
    <source>
        <dbReference type="Pfam" id="PF05199"/>
    </source>
</evidence>